<evidence type="ECO:0000313" key="2">
    <source>
        <dbReference type="EMBL" id="EAY28964.1"/>
    </source>
</evidence>
<dbReference type="RefSeq" id="WP_002697135.1">
    <property type="nucleotide sequence ID" value="NZ_AAWS01000013.1"/>
</dbReference>
<keyword evidence="1" id="KW-1133">Transmembrane helix</keyword>
<protein>
    <recommendedName>
        <fullName evidence="4">Integral membrane protein</fullName>
    </recommendedName>
</protein>
<gene>
    <name evidence="2" type="ORF">M23134_00118</name>
</gene>
<proteinExistence type="predicted"/>
<dbReference type="EMBL" id="AAWS01000013">
    <property type="protein sequence ID" value="EAY28964.1"/>
    <property type="molecule type" value="Genomic_DNA"/>
</dbReference>
<feature type="transmembrane region" description="Helical" evidence="1">
    <location>
        <begin position="74"/>
        <end position="96"/>
    </location>
</feature>
<organism evidence="2 3">
    <name type="scientific">Microscilla marina ATCC 23134</name>
    <dbReference type="NCBI Taxonomy" id="313606"/>
    <lineage>
        <taxon>Bacteria</taxon>
        <taxon>Pseudomonadati</taxon>
        <taxon>Bacteroidota</taxon>
        <taxon>Cytophagia</taxon>
        <taxon>Cytophagales</taxon>
        <taxon>Microscillaceae</taxon>
        <taxon>Microscilla</taxon>
    </lineage>
</organism>
<feature type="transmembrane region" description="Helical" evidence="1">
    <location>
        <begin position="14"/>
        <end position="32"/>
    </location>
</feature>
<reference evidence="2 3" key="1">
    <citation type="submission" date="2007-01" db="EMBL/GenBank/DDBJ databases">
        <authorList>
            <person name="Haygood M."/>
            <person name="Podell S."/>
            <person name="Anderson C."/>
            <person name="Hopkinson B."/>
            <person name="Roe K."/>
            <person name="Barbeau K."/>
            <person name="Gaasterland T."/>
            <person name="Ferriera S."/>
            <person name="Johnson J."/>
            <person name="Kravitz S."/>
            <person name="Beeson K."/>
            <person name="Sutton G."/>
            <person name="Rogers Y.-H."/>
            <person name="Friedman R."/>
            <person name="Frazier M."/>
            <person name="Venter J.C."/>
        </authorList>
    </citation>
    <scope>NUCLEOTIDE SEQUENCE [LARGE SCALE GENOMIC DNA]</scope>
    <source>
        <strain evidence="2 3">ATCC 23134</strain>
    </source>
</reference>
<keyword evidence="1" id="KW-0472">Membrane</keyword>
<feature type="transmembrane region" description="Helical" evidence="1">
    <location>
        <begin position="44"/>
        <end position="67"/>
    </location>
</feature>
<dbReference type="Proteomes" id="UP000004095">
    <property type="component" value="Unassembled WGS sequence"/>
</dbReference>
<keyword evidence="1" id="KW-0812">Transmembrane</keyword>
<dbReference type="AlphaFoldDB" id="A1ZKZ8"/>
<sequence>MTYEIKNPVILKKILWTDFVAGSSTGVIGLMFSHQLTNLLGLPYLFIVWVSAITLVYALNALGLALMKNTIARLVLVLVYANWLWALISVGLLCLHFGNASILGKIVLVLQIIVVGGLAFAEGRQLTKVKHKAISDH</sequence>
<evidence type="ECO:0000313" key="3">
    <source>
        <dbReference type="Proteomes" id="UP000004095"/>
    </source>
</evidence>
<name>A1ZKZ8_MICM2</name>
<evidence type="ECO:0000256" key="1">
    <source>
        <dbReference type="SAM" id="Phobius"/>
    </source>
</evidence>
<feature type="transmembrane region" description="Helical" evidence="1">
    <location>
        <begin position="102"/>
        <end position="121"/>
    </location>
</feature>
<evidence type="ECO:0008006" key="4">
    <source>
        <dbReference type="Google" id="ProtNLM"/>
    </source>
</evidence>
<dbReference type="OrthoDB" id="671388at2"/>
<keyword evidence="3" id="KW-1185">Reference proteome</keyword>
<comment type="caution">
    <text evidence="2">The sequence shown here is derived from an EMBL/GenBank/DDBJ whole genome shotgun (WGS) entry which is preliminary data.</text>
</comment>
<accession>A1ZKZ8</accession>